<dbReference type="GO" id="GO:0015930">
    <property type="term" value="F:glutamate synthase activity"/>
    <property type="evidence" value="ECO:0007669"/>
    <property type="project" value="InterPro"/>
</dbReference>
<dbReference type="GO" id="GO:0006537">
    <property type="term" value="P:glutamate biosynthetic process"/>
    <property type="evidence" value="ECO:0007669"/>
    <property type="project" value="InterPro"/>
</dbReference>
<protein>
    <submittedName>
        <fullName evidence="5">Glutamate synthase large subunit-like protein YerD</fullName>
    </submittedName>
</protein>
<dbReference type="PANTHER" id="PTHR43819">
    <property type="entry name" value="ARCHAEAL-TYPE GLUTAMATE SYNTHASE [NADPH]"/>
    <property type="match status" value="1"/>
</dbReference>
<dbReference type="SUPFAM" id="SSF51395">
    <property type="entry name" value="FMN-linked oxidoreductases"/>
    <property type="match status" value="1"/>
</dbReference>
<dbReference type="PIRSF" id="PIRSF006429">
    <property type="entry name" value="GOGAT_lg_2"/>
    <property type="match status" value="1"/>
</dbReference>
<dbReference type="Proteomes" id="UP000628775">
    <property type="component" value="Unassembled WGS sequence"/>
</dbReference>
<dbReference type="PANTHER" id="PTHR43819:SF1">
    <property type="entry name" value="ARCHAEAL-TYPE GLUTAMATE SYNTHASE [NADPH]"/>
    <property type="match status" value="1"/>
</dbReference>
<dbReference type="InterPro" id="IPR024188">
    <property type="entry name" value="GltB"/>
</dbReference>
<evidence type="ECO:0000313" key="6">
    <source>
        <dbReference type="Proteomes" id="UP000628775"/>
    </source>
</evidence>
<dbReference type="Pfam" id="PF01645">
    <property type="entry name" value="Glu_synthase"/>
    <property type="match status" value="1"/>
</dbReference>
<comment type="similarity">
    <text evidence="1 2">Belongs to the glutamate synthase family.</text>
</comment>
<dbReference type="InterPro" id="IPR027283">
    <property type="entry name" value="YerD"/>
</dbReference>
<evidence type="ECO:0000259" key="4">
    <source>
        <dbReference type="Pfam" id="PF01645"/>
    </source>
</evidence>
<reference evidence="5" key="2">
    <citation type="submission" date="2020-09" db="EMBL/GenBank/DDBJ databases">
        <authorList>
            <person name="Sun Q."/>
            <person name="Zhou Y."/>
        </authorList>
    </citation>
    <scope>NUCLEOTIDE SEQUENCE</scope>
    <source>
        <strain evidence="5">CGMCC 1.15371</strain>
    </source>
</reference>
<feature type="domain" description="Glutamate synthase" evidence="4">
    <location>
        <begin position="142"/>
        <end position="505"/>
    </location>
</feature>
<dbReference type="CDD" id="cd02808">
    <property type="entry name" value="GltS_FMN"/>
    <property type="match status" value="1"/>
</dbReference>
<keyword evidence="3" id="KW-0472">Membrane</keyword>
<accession>A0A8J3DVV6</accession>
<evidence type="ECO:0000313" key="5">
    <source>
        <dbReference type="EMBL" id="GGE45271.1"/>
    </source>
</evidence>
<dbReference type="PIRSF" id="PIRSF500060">
    <property type="entry name" value="UCP500060"/>
    <property type="match status" value="1"/>
</dbReference>
<dbReference type="AlphaFoldDB" id="A0A8J3DVV6"/>
<comment type="caution">
    <text evidence="5">The sequence shown here is derived from an EMBL/GenBank/DDBJ whole genome shotgun (WGS) entry which is preliminary data.</text>
</comment>
<dbReference type="EMBL" id="BMIR01000011">
    <property type="protein sequence ID" value="GGE45271.1"/>
    <property type="molecule type" value="Genomic_DNA"/>
</dbReference>
<dbReference type="InterPro" id="IPR013785">
    <property type="entry name" value="Aldolase_TIM"/>
</dbReference>
<evidence type="ECO:0000256" key="2">
    <source>
        <dbReference type="PIRNR" id="PIRNR006429"/>
    </source>
</evidence>
<keyword evidence="3" id="KW-1133">Transmembrane helix</keyword>
<sequence>MSGDLDDGEGNKMSGLELALLIIVILLIGVPLATVAYLYYFDAKQEQHAILRNFPLLGKVRYILEKIGPEMRQYLFDHDTTGKPFSREDYQNIIIPAKYQNNMLSFGSKRDFDQKGYFIRNAMFPKQARELRVDNNGIIDTKKYTIEEDDLFKRKEHMEEIQSKPWLLADEDAVVIGEHCKHPFKVKGLVGMSAMSYGSLGDRAITTLSTGLGMATGTWMNTGEGGLSPYHLKGDVDIIMQIGPGLFGVRTKEGELDFDELKRKANLKQVKAIELKLAQGAKARGGHLDGSKVTPEIAEIRGVEPWKTVDSPNRFNEFDSLESMFDLIDKIRDISGLPVGMKMVVGHQSEADQLASFMKESGRGPDFITVDGSEGGTGATYQELADSVGLPIKPAVMTLHRALKAHGVRDRVKVIASGKLFTPDRIAVVLAMGADLVNIARAFMFSVGCIMAQRCHTNTCPVGVATTDPKLQKALVIEEKKYRVVNYLLTLRQGLFTTAAAAGLNSPVEFTEEHIAYQDDKGRMLTLDQLYKDVRQTS</sequence>
<proteinExistence type="inferred from homology"/>
<keyword evidence="6" id="KW-1185">Reference proteome</keyword>
<evidence type="ECO:0000256" key="1">
    <source>
        <dbReference type="ARBA" id="ARBA00009716"/>
    </source>
</evidence>
<feature type="transmembrane region" description="Helical" evidence="3">
    <location>
        <begin position="20"/>
        <end position="40"/>
    </location>
</feature>
<keyword evidence="3" id="KW-0812">Transmembrane</keyword>
<name>A0A8J3DVV6_9BACL</name>
<gene>
    <name evidence="5" type="primary">yerD</name>
    <name evidence="5" type="ORF">GCM10011391_25110</name>
</gene>
<organism evidence="5 6">
    <name type="scientific">Pullulanibacillus camelliae</name>
    <dbReference type="NCBI Taxonomy" id="1707096"/>
    <lineage>
        <taxon>Bacteria</taxon>
        <taxon>Bacillati</taxon>
        <taxon>Bacillota</taxon>
        <taxon>Bacilli</taxon>
        <taxon>Bacillales</taxon>
        <taxon>Sporolactobacillaceae</taxon>
        <taxon>Pullulanibacillus</taxon>
    </lineage>
</organism>
<dbReference type="InterPro" id="IPR002932">
    <property type="entry name" value="Glu_synthdom"/>
</dbReference>
<evidence type="ECO:0000256" key="3">
    <source>
        <dbReference type="SAM" id="Phobius"/>
    </source>
</evidence>
<dbReference type="Gene3D" id="3.20.20.70">
    <property type="entry name" value="Aldolase class I"/>
    <property type="match status" value="1"/>
</dbReference>
<reference evidence="5" key="1">
    <citation type="journal article" date="2014" name="Int. J. Syst. Evol. Microbiol.">
        <title>Complete genome sequence of Corynebacterium casei LMG S-19264T (=DSM 44701T), isolated from a smear-ripened cheese.</title>
        <authorList>
            <consortium name="US DOE Joint Genome Institute (JGI-PGF)"/>
            <person name="Walter F."/>
            <person name="Albersmeier A."/>
            <person name="Kalinowski J."/>
            <person name="Ruckert C."/>
        </authorList>
    </citation>
    <scope>NUCLEOTIDE SEQUENCE</scope>
    <source>
        <strain evidence="5">CGMCC 1.15371</strain>
    </source>
</reference>